<gene>
    <name evidence="1" type="ORF">OVA965_LOCUS45931</name>
    <name evidence="2" type="ORF">TMI583_LOCUS49951</name>
</gene>
<evidence type="ECO:0000313" key="3">
    <source>
        <dbReference type="Proteomes" id="UP000682733"/>
    </source>
</evidence>
<accession>A0A8S2YH81</accession>
<proteinExistence type="predicted"/>
<organism evidence="2 3">
    <name type="scientific">Didymodactylos carnosus</name>
    <dbReference type="NCBI Taxonomy" id="1234261"/>
    <lineage>
        <taxon>Eukaryota</taxon>
        <taxon>Metazoa</taxon>
        <taxon>Spiralia</taxon>
        <taxon>Gnathifera</taxon>
        <taxon>Rotifera</taxon>
        <taxon>Eurotatoria</taxon>
        <taxon>Bdelloidea</taxon>
        <taxon>Philodinida</taxon>
        <taxon>Philodinidae</taxon>
        <taxon>Didymodactylos</taxon>
    </lineage>
</organism>
<protein>
    <submittedName>
        <fullName evidence="2">Uncharacterized protein</fullName>
    </submittedName>
</protein>
<dbReference type="EMBL" id="CAJNOK010077616">
    <property type="protein sequence ID" value="CAF1677084.1"/>
    <property type="molecule type" value="Genomic_DNA"/>
</dbReference>
<dbReference type="Proteomes" id="UP000677228">
    <property type="component" value="Unassembled WGS sequence"/>
</dbReference>
<reference evidence="2" key="1">
    <citation type="submission" date="2021-02" db="EMBL/GenBank/DDBJ databases">
        <authorList>
            <person name="Nowell W R."/>
        </authorList>
    </citation>
    <scope>NUCLEOTIDE SEQUENCE</scope>
</reference>
<sequence>MEEAMNKIPVQTNHKYDYKMKDYLKTALGQATVFDEYVNRPSHVSRDFGNALNYFYSKNPSVSRNPAEWPADKRQLYEQEILDYYGPNRDMTNATKRYNRMKGNLLNK</sequence>
<dbReference type="EMBL" id="CAJOBA010114107">
    <property type="protein sequence ID" value="CAF4562204.1"/>
    <property type="molecule type" value="Genomic_DNA"/>
</dbReference>
<name>A0A8S2YH81_9BILA</name>
<comment type="caution">
    <text evidence="2">The sequence shown here is derived from an EMBL/GenBank/DDBJ whole genome shotgun (WGS) entry which is preliminary data.</text>
</comment>
<dbReference type="AlphaFoldDB" id="A0A8S2YH81"/>
<evidence type="ECO:0000313" key="1">
    <source>
        <dbReference type="EMBL" id="CAF1677084.1"/>
    </source>
</evidence>
<evidence type="ECO:0000313" key="2">
    <source>
        <dbReference type="EMBL" id="CAF4562204.1"/>
    </source>
</evidence>
<dbReference type="Proteomes" id="UP000682733">
    <property type="component" value="Unassembled WGS sequence"/>
</dbReference>